<dbReference type="EMBL" id="JACCJB010000020">
    <property type="protein sequence ID" value="KAF6219123.1"/>
    <property type="molecule type" value="Genomic_DNA"/>
</dbReference>
<protein>
    <recommendedName>
        <fullName evidence="3">Arrestin-like N-terminal domain-containing protein</fullName>
    </recommendedName>
</protein>
<dbReference type="RefSeq" id="XP_037148558.1">
    <property type="nucleotide sequence ID" value="XM_037295860.1"/>
</dbReference>
<sequence>MYTFANISKSVFGKAQSATPSQPTEVTLTITLEHFDNPSLPKTFATGDEIGGYVSMGMPETTEFDAVSITLEGSRSKTNSRLTGTVTTFVRPPLLSPGGNNRDHKNSQTFLTLKEPVDRWELRRINTNAIGWFYQIPFRFEVPPDQRKSREWQAHLRESVRHAQLKIPPSHEKNSVPSTAPNIASISYCIKAKLLKYGPQDGPENPLGETSRVIRIVPVITEEPPLPICSTLGKESIAAATAYLEGNAWTGSQGRMEMEVAQPKSLCVPVSTGYDTWQKESVETRAEMKLRFEPIEVSGMPPKLTRITAKLRAATRVSSASMSDCPYRIGTRADGTNDGLSVETIPLVGGTVQEVKWHRDLTGHKRDAMSSDQAGGRRHLTTVLPLRLVLPLQKQYLPTFHSSLISHFYVVVLVLSFRMHGDSISPKKESMRLEVPIQVSSELFVNRDSHFSDDSDGEGE</sequence>
<dbReference type="GeneID" id="59333354"/>
<name>A0A8H6F8Z1_9LECA</name>
<dbReference type="InterPro" id="IPR039634">
    <property type="entry name" value="Bul1-like"/>
</dbReference>
<dbReference type="Gene3D" id="2.60.40.640">
    <property type="match status" value="1"/>
</dbReference>
<dbReference type="PANTHER" id="PTHR31904:SF1">
    <property type="entry name" value="BYPASS OF STOP CODON PROTEIN 5-RELATED"/>
    <property type="match status" value="1"/>
</dbReference>
<dbReference type="InterPro" id="IPR014752">
    <property type="entry name" value="Arrestin-like_C"/>
</dbReference>
<dbReference type="PANTHER" id="PTHR31904">
    <property type="entry name" value="BYPASS OF STOP CODON PROTEIN 5-RELATED"/>
    <property type="match status" value="1"/>
</dbReference>
<accession>A0A8H6F8Z1</accession>
<evidence type="ECO:0008006" key="3">
    <source>
        <dbReference type="Google" id="ProtNLM"/>
    </source>
</evidence>
<comment type="caution">
    <text evidence="1">The sequence shown here is derived from an EMBL/GenBank/DDBJ whole genome shotgun (WGS) entry which is preliminary data.</text>
</comment>
<dbReference type="AlphaFoldDB" id="A0A8H6F8Z1"/>
<keyword evidence="2" id="KW-1185">Reference proteome</keyword>
<reference evidence="1 2" key="1">
    <citation type="journal article" date="2020" name="Genomics">
        <title>Complete, high-quality genomes from long-read metagenomic sequencing of two wolf lichen thalli reveals enigmatic genome architecture.</title>
        <authorList>
            <person name="McKenzie S.K."/>
            <person name="Walston R.F."/>
            <person name="Allen J.L."/>
        </authorList>
    </citation>
    <scope>NUCLEOTIDE SEQUENCE [LARGE SCALE GENOMIC DNA]</scope>
    <source>
        <strain evidence="1">WasteWater1</strain>
    </source>
</reference>
<dbReference type="Proteomes" id="UP000593566">
    <property type="component" value="Unassembled WGS sequence"/>
</dbReference>
<evidence type="ECO:0000313" key="2">
    <source>
        <dbReference type="Proteomes" id="UP000593566"/>
    </source>
</evidence>
<organism evidence="1 2">
    <name type="scientific">Letharia lupina</name>
    <dbReference type="NCBI Taxonomy" id="560253"/>
    <lineage>
        <taxon>Eukaryota</taxon>
        <taxon>Fungi</taxon>
        <taxon>Dikarya</taxon>
        <taxon>Ascomycota</taxon>
        <taxon>Pezizomycotina</taxon>
        <taxon>Lecanoromycetes</taxon>
        <taxon>OSLEUM clade</taxon>
        <taxon>Lecanoromycetidae</taxon>
        <taxon>Lecanorales</taxon>
        <taxon>Lecanorineae</taxon>
        <taxon>Parmeliaceae</taxon>
        <taxon>Letharia</taxon>
    </lineage>
</organism>
<proteinExistence type="predicted"/>
<gene>
    <name evidence="1" type="ORF">HO133_004948</name>
</gene>
<evidence type="ECO:0000313" key="1">
    <source>
        <dbReference type="EMBL" id="KAF6219123.1"/>
    </source>
</evidence>